<feature type="transmembrane region" description="Helical" evidence="1">
    <location>
        <begin position="116"/>
        <end position="134"/>
    </location>
</feature>
<sequence length="154" mass="17489">MGTLTKQSYIIGFFALAIALFYIAVDGSKLYTKLKTLDGPKDSRDDYFKDVALRLGAYVTAAFIAILLIWGIKQKIPMATVPAILCPLGAMGYTIFFVGYNLIFMPFGQFELLQKFLPFLGLEVLIFYVLVSMFRQIKHQKLEQERLENSQNPN</sequence>
<reference evidence="4" key="2">
    <citation type="submission" date="2025-04" db="UniProtKB">
        <authorList>
            <consortium name="RefSeq"/>
        </authorList>
    </citation>
    <scope>IDENTIFICATION</scope>
    <source>
        <strain evidence="4">Aabys</strain>
    </source>
</reference>
<keyword evidence="1" id="KW-1133">Transmembrane helix</keyword>
<evidence type="ECO:0000313" key="2">
    <source>
        <dbReference type="EnsemblMetazoa" id="MDOA006532-PA"/>
    </source>
</evidence>
<organism evidence="2">
    <name type="scientific">Musca domestica</name>
    <name type="common">House fly</name>
    <dbReference type="NCBI Taxonomy" id="7370"/>
    <lineage>
        <taxon>Eukaryota</taxon>
        <taxon>Metazoa</taxon>
        <taxon>Ecdysozoa</taxon>
        <taxon>Arthropoda</taxon>
        <taxon>Hexapoda</taxon>
        <taxon>Insecta</taxon>
        <taxon>Pterygota</taxon>
        <taxon>Neoptera</taxon>
        <taxon>Endopterygota</taxon>
        <taxon>Diptera</taxon>
        <taxon>Brachycera</taxon>
        <taxon>Muscomorpha</taxon>
        <taxon>Muscoidea</taxon>
        <taxon>Muscidae</taxon>
        <taxon>Musca</taxon>
    </lineage>
</organism>
<dbReference type="Proteomes" id="UP001652621">
    <property type="component" value="Unplaced"/>
</dbReference>
<dbReference type="GeneID" id="101889339"/>
<proteinExistence type="predicted"/>
<evidence type="ECO:0000313" key="4">
    <source>
        <dbReference type="RefSeq" id="XP_005176800.1"/>
    </source>
</evidence>
<evidence type="ECO:0000313" key="3">
    <source>
        <dbReference type="Proteomes" id="UP001652621"/>
    </source>
</evidence>
<protein>
    <submittedName>
        <fullName evidence="4">Uncharacterized protein LOC101889339</fullName>
    </submittedName>
</protein>
<evidence type="ECO:0000256" key="1">
    <source>
        <dbReference type="SAM" id="Phobius"/>
    </source>
</evidence>
<dbReference type="VEuPathDB" id="VectorBase:MDOMA2_008872"/>
<feature type="transmembrane region" description="Helical" evidence="1">
    <location>
        <begin position="84"/>
        <end position="104"/>
    </location>
</feature>
<keyword evidence="1" id="KW-0812">Transmembrane</keyword>
<dbReference type="KEGG" id="mde:101889339"/>
<feature type="transmembrane region" description="Helical" evidence="1">
    <location>
        <begin position="7"/>
        <end position="25"/>
    </location>
</feature>
<dbReference type="RefSeq" id="XP_005176800.1">
    <property type="nucleotide sequence ID" value="XM_005176743.3"/>
</dbReference>
<dbReference type="VEuPathDB" id="VectorBase:MDOA006532"/>
<accession>A0A1I8MML1</accession>
<keyword evidence="1" id="KW-0472">Membrane</keyword>
<keyword evidence="3" id="KW-1185">Reference proteome</keyword>
<dbReference type="EnsemblMetazoa" id="MDOA006532-RA">
    <property type="protein sequence ID" value="MDOA006532-PA"/>
    <property type="gene ID" value="MDOA006532"/>
</dbReference>
<dbReference type="AlphaFoldDB" id="A0A1I8MML1"/>
<name>A0A1I8MML1_MUSDO</name>
<gene>
    <name evidence="2" type="primary">101889339</name>
    <name evidence="4" type="synonym">LOC101889339</name>
</gene>
<feature type="transmembrane region" description="Helical" evidence="1">
    <location>
        <begin position="51"/>
        <end position="72"/>
    </location>
</feature>
<reference evidence="2" key="1">
    <citation type="submission" date="2020-05" db="UniProtKB">
        <authorList>
            <consortium name="EnsemblMetazoa"/>
        </authorList>
    </citation>
    <scope>IDENTIFICATION</scope>
    <source>
        <strain evidence="2">Aabys</strain>
    </source>
</reference>